<evidence type="ECO:0000256" key="4">
    <source>
        <dbReference type="ARBA" id="ARBA00022519"/>
    </source>
</evidence>
<keyword evidence="5" id="KW-0121">Carboxypeptidase</keyword>
<evidence type="ECO:0000256" key="10">
    <source>
        <dbReference type="ARBA" id="ARBA00022984"/>
    </source>
</evidence>
<dbReference type="InterPro" id="IPR005311">
    <property type="entry name" value="PBP_dimer"/>
</dbReference>
<evidence type="ECO:0000256" key="2">
    <source>
        <dbReference type="ARBA" id="ARBA00004236"/>
    </source>
</evidence>
<evidence type="ECO:0000256" key="14">
    <source>
        <dbReference type="SAM" id="Phobius"/>
    </source>
</evidence>
<evidence type="ECO:0000256" key="8">
    <source>
        <dbReference type="ARBA" id="ARBA00022801"/>
    </source>
</evidence>
<dbReference type="Pfam" id="PF03717">
    <property type="entry name" value="PBP_dimer"/>
    <property type="match status" value="1"/>
</dbReference>
<dbReference type="InterPro" id="IPR017790">
    <property type="entry name" value="Penicillin-binding_protein_2"/>
</dbReference>
<keyword evidence="8" id="KW-0378">Hydrolase</keyword>
<dbReference type="RefSeq" id="WP_092129015.1">
    <property type="nucleotide sequence ID" value="NZ_FMYU01000008.1"/>
</dbReference>
<name>A0A1G6P182_9BACT</name>
<evidence type="ECO:0000256" key="13">
    <source>
        <dbReference type="ARBA" id="ARBA00023316"/>
    </source>
</evidence>
<feature type="domain" description="Penicillin-binding protein transpeptidase" evidence="15">
    <location>
        <begin position="257"/>
        <end position="583"/>
    </location>
</feature>
<dbReference type="AlphaFoldDB" id="A0A1G6P182"/>
<evidence type="ECO:0000256" key="9">
    <source>
        <dbReference type="ARBA" id="ARBA00022960"/>
    </source>
</evidence>
<dbReference type="GO" id="GO:0071555">
    <property type="term" value="P:cell wall organization"/>
    <property type="evidence" value="ECO:0007669"/>
    <property type="project" value="UniProtKB-KW"/>
</dbReference>
<organism evidence="17 18">
    <name type="scientific">Desulfurella multipotens</name>
    <dbReference type="NCBI Taxonomy" id="79269"/>
    <lineage>
        <taxon>Bacteria</taxon>
        <taxon>Pseudomonadati</taxon>
        <taxon>Campylobacterota</taxon>
        <taxon>Desulfurellia</taxon>
        <taxon>Desulfurellales</taxon>
        <taxon>Desulfurellaceae</taxon>
        <taxon>Desulfurella</taxon>
    </lineage>
</organism>
<keyword evidence="10" id="KW-0573">Peptidoglycan synthesis</keyword>
<dbReference type="EMBL" id="FMYU01000008">
    <property type="protein sequence ID" value="SDC73256.1"/>
    <property type="molecule type" value="Genomic_DNA"/>
</dbReference>
<dbReference type="InterPro" id="IPR036138">
    <property type="entry name" value="PBP_dimer_sf"/>
</dbReference>
<keyword evidence="4" id="KW-0997">Cell inner membrane</keyword>
<feature type="transmembrane region" description="Helical" evidence="14">
    <location>
        <begin position="20"/>
        <end position="37"/>
    </location>
</feature>
<dbReference type="OrthoDB" id="9766847at2"/>
<dbReference type="GO" id="GO:0008658">
    <property type="term" value="F:penicillin binding"/>
    <property type="evidence" value="ECO:0007669"/>
    <property type="project" value="InterPro"/>
</dbReference>
<protein>
    <submittedName>
        <fullName evidence="17">Penicillin-binding protein 2</fullName>
    </submittedName>
</protein>
<dbReference type="InterPro" id="IPR012338">
    <property type="entry name" value="Beta-lactam/transpept-like"/>
</dbReference>
<evidence type="ECO:0000256" key="5">
    <source>
        <dbReference type="ARBA" id="ARBA00022645"/>
    </source>
</evidence>
<proteinExistence type="predicted"/>
<dbReference type="Pfam" id="PF00905">
    <property type="entry name" value="Transpeptidase"/>
    <property type="match status" value="1"/>
</dbReference>
<dbReference type="SUPFAM" id="SSF56519">
    <property type="entry name" value="Penicillin binding protein dimerisation domain"/>
    <property type="match status" value="1"/>
</dbReference>
<dbReference type="InterPro" id="IPR001460">
    <property type="entry name" value="PCN-bd_Tpept"/>
</dbReference>
<evidence type="ECO:0000256" key="3">
    <source>
        <dbReference type="ARBA" id="ARBA00022475"/>
    </source>
</evidence>
<gene>
    <name evidence="17" type="ORF">SAMN05660835_01281</name>
</gene>
<reference evidence="18" key="1">
    <citation type="submission" date="2016-10" db="EMBL/GenBank/DDBJ databases">
        <authorList>
            <person name="Varghese N."/>
            <person name="Submissions S."/>
        </authorList>
    </citation>
    <scope>NUCLEOTIDE SEQUENCE [LARGE SCALE GENOMIC DNA]</scope>
    <source>
        <strain evidence="18">DSM 8415</strain>
    </source>
</reference>
<keyword evidence="12 14" id="KW-0472">Membrane</keyword>
<dbReference type="GO" id="GO:0071972">
    <property type="term" value="F:peptidoglycan L,D-transpeptidase activity"/>
    <property type="evidence" value="ECO:0007669"/>
    <property type="project" value="TreeGrafter"/>
</dbReference>
<keyword evidence="7 14" id="KW-0812">Transmembrane</keyword>
<evidence type="ECO:0000256" key="7">
    <source>
        <dbReference type="ARBA" id="ARBA00022692"/>
    </source>
</evidence>
<dbReference type="GO" id="GO:0009002">
    <property type="term" value="F:serine-type D-Ala-D-Ala carboxypeptidase activity"/>
    <property type="evidence" value="ECO:0007669"/>
    <property type="project" value="InterPro"/>
</dbReference>
<sequence length="596" mass="67136">MPRKIDIPVSKNFTTAKNYIKFILLIATIIIIGRLFYLQVINYNQYNEMAKNNCLRLIGIRPARGEILTSDNYIIASNEPSFTLYFTRNIKTDQKEIDLLSKILNEPKNKIEKKINSIGYFSTQILANNISHDQVFEILSHKNTLKNVDVEIEPKRVYLGNPYIYASVVGYIQEANQQDIEKGAIPGSYVGQMGVEKIFNKQLQGTWGYKEVERNVSGTTVKVLGQQNPIKGENIRLTINYKAQQIAYDALGNYKGAVVILKSNGDVLALVSKPSFNPNDFVEGISEAEWKQLQEGDKISLFNRAVQGAYPPGSTIKPFLIFAALQKGIITPDTYLYCPYEIKIGKYTFKDWKPGGFGKINLYTALAGSSDVFMYQIGMKLGIKTIDEYLQKFGFGKSVGLFGYESKGIIASPKYKYEMYHTPWYLGDTITSAIGQAYTLVTPLQLTVAFSVIANDGIAYKPRLSYIQPHEILYDIKNAKKDFEIIKDALELTVSSPVGTAHNAYIPNLTICGKTGTAQVVTSQQLNTLLVNSNWDLNKIRKYLPQAWFASFAPKHHPQIIMVVFLEHGYDSHYAAAVSKKIYEGLLKYHLIEPNK</sequence>
<evidence type="ECO:0000259" key="15">
    <source>
        <dbReference type="Pfam" id="PF00905"/>
    </source>
</evidence>
<evidence type="ECO:0000259" key="16">
    <source>
        <dbReference type="Pfam" id="PF03717"/>
    </source>
</evidence>
<dbReference type="Proteomes" id="UP000199411">
    <property type="component" value="Unassembled WGS sequence"/>
</dbReference>
<dbReference type="Gene3D" id="3.40.710.10">
    <property type="entry name" value="DD-peptidase/beta-lactamase superfamily"/>
    <property type="match status" value="1"/>
</dbReference>
<keyword evidence="11 14" id="KW-1133">Transmembrane helix</keyword>
<feature type="domain" description="Penicillin-binding protein dimerisation" evidence="16">
    <location>
        <begin position="60"/>
        <end position="222"/>
    </location>
</feature>
<dbReference type="NCBIfam" id="TIGR03423">
    <property type="entry name" value="pbp2_mrdA"/>
    <property type="match status" value="1"/>
</dbReference>
<keyword evidence="9" id="KW-0133">Cell shape</keyword>
<dbReference type="PANTHER" id="PTHR30627">
    <property type="entry name" value="PEPTIDOGLYCAN D,D-TRANSPEPTIDASE"/>
    <property type="match status" value="1"/>
</dbReference>
<evidence type="ECO:0000313" key="17">
    <source>
        <dbReference type="EMBL" id="SDC73256.1"/>
    </source>
</evidence>
<dbReference type="PANTHER" id="PTHR30627:SF2">
    <property type="entry name" value="PEPTIDOGLYCAN D,D-TRANSPEPTIDASE MRDA"/>
    <property type="match status" value="1"/>
</dbReference>
<evidence type="ECO:0000256" key="1">
    <source>
        <dbReference type="ARBA" id="ARBA00004167"/>
    </source>
</evidence>
<dbReference type="SUPFAM" id="SSF56601">
    <property type="entry name" value="beta-lactamase/transpeptidase-like"/>
    <property type="match status" value="1"/>
</dbReference>
<evidence type="ECO:0000313" key="18">
    <source>
        <dbReference type="Proteomes" id="UP000199411"/>
    </source>
</evidence>
<keyword evidence="13" id="KW-0961">Cell wall biogenesis/degradation</keyword>
<dbReference type="GO" id="GO:0009252">
    <property type="term" value="P:peptidoglycan biosynthetic process"/>
    <property type="evidence" value="ECO:0007669"/>
    <property type="project" value="UniProtKB-KW"/>
</dbReference>
<dbReference type="GO" id="GO:0006508">
    <property type="term" value="P:proteolysis"/>
    <property type="evidence" value="ECO:0007669"/>
    <property type="project" value="UniProtKB-KW"/>
</dbReference>
<accession>A0A1G6P182</accession>
<dbReference type="InterPro" id="IPR050515">
    <property type="entry name" value="Beta-lactam/transpept"/>
</dbReference>
<evidence type="ECO:0000256" key="11">
    <source>
        <dbReference type="ARBA" id="ARBA00022989"/>
    </source>
</evidence>
<evidence type="ECO:0000256" key="6">
    <source>
        <dbReference type="ARBA" id="ARBA00022670"/>
    </source>
</evidence>
<keyword evidence="18" id="KW-1185">Reference proteome</keyword>
<dbReference type="GO" id="GO:0008360">
    <property type="term" value="P:regulation of cell shape"/>
    <property type="evidence" value="ECO:0007669"/>
    <property type="project" value="UniProtKB-KW"/>
</dbReference>
<evidence type="ECO:0000256" key="12">
    <source>
        <dbReference type="ARBA" id="ARBA00023136"/>
    </source>
</evidence>
<comment type="subcellular location">
    <subcellularLocation>
        <location evidence="2">Cell membrane</location>
    </subcellularLocation>
    <subcellularLocation>
        <location evidence="1">Membrane</location>
        <topology evidence="1">Single-pass membrane protein</topology>
    </subcellularLocation>
</comment>
<keyword evidence="3" id="KW-1003">Cell membrane</keyword>
<dbReference type="GO" id="GO:0005886">
    <property type="term" value="C:plasma membrane"/>
    <property type="evidence" value="ECO:0007669"/>
    <property type="project" value="UniProtKB-SubCell"/>
</dbReference>
<keyword evidence="6" id="KW-0645">Protease</keyword>
<dbReference type="Gene3D" id="3.90.1310.10">
    <property type="entry name" value="Penicillin-binding protein 2a (Domain 2)"/>
    <property type="match status" value="1"/>
</dbReference>